<evidence type="ECO:0000313" key="2">
    <source>
        <dbReference type="Proteomes" id="UP000287651"/>
    </source>
</evidence>
<gene>
    <name evidence="1" type="ORF">B296_00004301</name>
</gene>
<evidence type="ECO:0000313" key="1">
    <source>
        <dbReference type="EMBL" id="RRT83947.1"/>
    </source>
</evidence>
<accession>A0A427B672</accession>
<proteinExistence type="predicted"/>
<comment type="caution">
    <text evidence="1">The sequence shown here is derived from an EMBL/GenBank/DDBJ whole genome shotgun (WGS) entry which is preliminary data.</text>
</comment>
<sequence>MFDFTSIDTSGETALYGGLGSAEALCEGVACCVTLMMRDGGSTDAPSSRLHLRCQRGNGDGAGPSPARTLMWSWSWREALKDWAGPLSVLSII</sequence>
<protein>
    <submittedName>
        <fullName evidence="1">Uncharacterized protein</fullName>
    </submittedName>
</protein>
<dbReference type="EMBL" id="AMZH03000404">
    <property type="protein sequence ID" value="RRT83947.1"/>
    <property type="molecule type" value="Genomic_DNA"/>
</dbReference>
<name>A0A427B672_ENSVE</name>
<dbReference type="Proteomes" id="UP000287651">
    <property type="component" value="Unassembled WGS sequence"/>
</dbReference>
<dbReference type="AlphaFoldDB" id="A0A427B672"/>
<reference evidence="1 2" key="1">
    <citation type="journal article" date="2014" name="Agronomy (Basel)">
        <title>A Draft Genome Sequence for Ensete ventricosum, the Drought-Tolerant Tree Against Hunger.</title>
        <authorList>
            <person name="Harrison J."/>
            <person name="Moore K.A."/>
            <person name="Paszkiewicz K."/>
            <person name="Jones T."/>
            <person name="Grant M."/>
            <person name="Ambacheew D."/>
            <person name="Muzemil S."/>
            <person name="Studholme D.J."/>
        </authorList>
    </citation>
    <scope>NUCLEOTIDE SEQUENCE [LARGE SCALE GENOMIC DNA]</scope>
</reference>
<organism evidence="1 2">
    <name type="scientific">Ensete ventricosum</name>
    <name type="common">Abyssinian banana</name>
    <name type="synonym">Musa ensete</name>
    <dbReference type="NCBI Taxonomy" id="4639"/>
    <lineage>
        <taxon>Eukaryota</taxon>
        <taxon>Viridiplantae</taxon>
        <taxon>Streptophyta</taxon>
        <taxon>Embryophyta</taxon>
        <taxon>Tracheophyta</taxon>
        <taxon>Spermatophyta</taxon>
        <taxon>Magnoliopsida</taxon>
        <taxon>Liliopsida</taxon>
        <taxon>Zingiberales</taxon>
        <taxon>Musaceae</taxon>
        <taxon>Ensete</taxon>
    </lineage>
</organism>